<keyword evidence="1" id="KW-1133">Transmembrane helix</keyword>
<sequence length="77" mass="8618">MRVKYLPRTLMASNGSQCWVPVFAVLAGPALLHIRRMLTEFRNTCQRPPLFLKVQVALAVKSVCASITPVPPFSFFV</sequence>
<reference evidence="2" key="5">
    <citation type="journal article" date="2021" name="G3 (Bethesda)">
        <title>Aegilops tauschii genome assembly Aet v5.0 features greater sequence contiguity and improved annotation.</title>
        <authorList>
            <person name="Wang L."/>
            <person name="Zhu T."/>
            <person name="Rodriguez J.C."/>
            <person name="Deal K.R."/>
            <person name="Dubcovsky J."/>
            <person name="McGuire P.E."/>
            <person name="Lux T."/>
            <person name="Spannagl M."/>
            <person name="Mayer K.F.X."/>
            <person name="Baldrich P."/>
            <person name="Meyers B.C."/>
            <person name="Huo N."/>
            <person name="Gu Y.Q."/>
            <person name="Zhou H."/>
            <person name="Devos K.M."/>
            <person name="Bennetzen J.L."/>
            <person name="Unver T."/>
            <person name="Budak H."/>
            <person name="Gulick P.J."/>
            <person name="Galiba G."/>
            <person name="Kalapos B."/>
            <person name="Nelson D.R."/>
            <person name="Li P."/>
            <person name="You F.M."/>
            <person name="Luo M.C."/>
            <person name="Dvorak J."/>
        </authorList>
    </citation>
    <scope>NUCLEOTIDE SEQUENCE [LARGE SCALE GENOMIC DNA]</scope>
    <source>
        <strain evidence="2">cv. AL8/78</strain>
    </source>
</reference>
<accession>A0A453MTM6</accession>
<reference evidence="2" key="3">
    <citation type="journal article" date="2017" name="Nature">
        <title>Genome sequence of the progenitor of the wheat D genome Aegilops tauschii.</title>
        <authorList>
            <person name="Luo M.C."/>
            <person name="Gu Y.Q."/>
            <person name="Puiu D."/>
            <person name="Wang H."/>
            <person name="Twardziok S.O."/>
            <person name="Deal K.R."/>
            <person name="Huo N."/>
            <person name="Zhu T."/>
            <person name="Wang L."/>
            <person name="Wang Y."/>
            <person name="McGuire P.E."/>
            <person name="Liu S."/>
            <person name="Long H."/>
            <person name="Ramasamy R.K."/>
            <person name="Rodriguez J.C."/>
            <person name="Van S.L."/>
            <person name="Yuan L."/>
            <person name="Wang Z."/>
            <person name="Xia Z."/>
            <person name="Xiao L."/>
            <person name="Anderson O.D."/>
            <person name="Ouyang S."/>
            <person name="Liang Y."/>
            <person name="Zimin A.V."/>
            <person name="Pertea G."/>
            <person name="Qi P."/>
            <person name="Bennetzen J.L."/>
            <person name="Dai X."/>
            <person name="Dawson M.W."/>
            <person name="Muller H.G."/>
            <person name="Kugler K."/>
            <person name="Rivarola-Duarte L."/>
            <person name="Spannagl M."/>
            <person name="Mayer K.F.X."/>
            <person name="Lu F.H."/>
            <person name="Bevan M.W."/>
            <person name="Leroy P."/>
            <person name="Li P."/>
            <person name="You F.M."/>
            <person name="Sun Q."/>
            <person name="Liu Z."/>
            <person name="Lyons E."/>
            <person name="Wicker T."/>
            <person name="Salzberg S.L."/>
            <person name="Devos K.M."/>
            <person name="Dvorak J."/>
        </authorList>
    </citation>
    <scope>NUCLEOTIDE SEQUENCE [LARGE SCALE GENOMIC DNA]</scope>
    <source>
        <strain evidence="2">cv. AL8/78</strain>
    </source>
</reference>
<evidence type="ECO:0000256" key="1">
    <source>
        <dbReference type="SAM" id="Phobius"/>
    </source>
</evidence>
<protein>
    <submittedName>
        <fullName evidence="2">Uncharacterized protein</fullName>
    </submittedName>
</protein>
<dbReference type="EnsemblPlants" id="AET6Gv20069000.13">
    <property type="protein sequence ID" value="AET6Gv20069000.13"/>
    <property type="gene ID" value="AET6Gv20069000"/>
</dbReference>
<dbReference type="Gramene" id="AET6Gv20069000.13">
    <property type="protein sequence ID" value="AET6Gv20069000.13"/>
    <property type="gene ID" value="AET6Gv20069000"/>
</dbReference>
<feature type="transmembrane region" description="Helical" evidence="1">
    <location>
        <begin position="20"/>
        <end position="38"/>
    </location>
</feature>
<keyword evidence="3" id="KW-1185">Reference proteome</keyword>
<reference evidence="3" key="2">
    <citation type="journal article" date="2017" name="Nat. Plants">
        <title>The Aegilops tauschii genome reveals multiple impacts of transposons.</title>
        <authorList>
            <person name="Zhao G."/>
            <person name="Zou C."/>
            <person name="Li K."/>
            <person name="Wang K."/>
            <person name="Li T."/>
            <person name="Gao L."/>
            <person name="Zhang X."/>
            <person name="Wang H."/>
            <person name="Yang Z."/>
            <person name="Liu X."/>
            <person name="Jiang W."/>
            <person name="Mao L."/>
            <person name="Kong X."/>
            <person name="Jiao Y."/>
            <person name="Jia J."/>
        </authorList>
    </citation>
    <scope>NUCLEOTIDE SEQUENCE [LARGE SCALE GENOMIC DNA]</scope>
    <source>
        <strain evidence="3">cv. AL8/78</strain>
    </source>
</reference>
<reference evidence="3" key="1">
    <citation type="journal article" date="2014" name="Science">
        <title>Ancient hybridizations among the ancestral genomes of bread wheat.</title>
        <authorList>
            <consortium name="International Wheat Genome Sequencing Consortium,"/>
            <person name="Marcussen T."/>
            <person name="Sandve S.R."/>
            <person name="Heier L."/>
            <person name="Spannagl M."/>
            <person name="Pfeifer M."/>
            <person name="Jakobsen K.S."/>
            <person name="Wulff B.B."/>
            <person name="Steuernagel B."/>
            <person name="Mayer K.F."/>
            <person name="Olsen O.A."/>
        </authorList>
    </citation>
    <scope>NUCLEOTIDE SEQUENCE [LARGE SCALE GENOMIC DNA]</scope>
    <source>
        <strain evidence="3">cv. AL8/78</strain>
    </source>
</reference>
<evidence type="ECO:0000313" key="2">
    <source>
        <dbReference type="EnsemblPlants" id="AET6Gv20069000.13"/>
    </source>
</evidence>
<keyword evidence="1" id="KW-0472">Membrane</keyword>
<proteinExistence type="predicted"/>
<dbReference type="Proteomes" id="UP000015105">
    <property type="component" value="Chromosome 6D"/>
</dbReference>
<reference evidence="2" key="4">
    <citation type="submission" date="2019-03" db="UniProtKB">
        <authorList>
            <consortium name="EnsemblPlants"/>
        </authorList>
    </citation>
    <scope>IDENTIFICATION</scope>
</reference>
<evidence type="ECO:0000313" key="3">
    <source>
        <dbReference type="Proteomes" id="UP000015105"/>
    </source>
</evidence>
<keyword evidence="1" id="KW-0812">Transmembrane</keyword>
<organism evidence="2 3">
    <name type="scientific">Aegilops tauschii subsp. strangulata</name>
    <name type="common">Goatgrass</name>
    <dbReference type="NCBI Taxonomy" id="200361"/>
    <lineage>
        <taxon>Eukaryota</taxon>
        <taxon>Viridiplantae</taxon>
        <taxon>Streptophyta</taxon>
        <taxon>Embryophyta</taxon>
        <taxon>Tracheophyta</taxon>
        <taxon>Spermatophyta</taxon>
        <taxon>Magnoliopsida</taxon>
        <taxon>Liliopsida</taxon>
        <taxon>Poales</taxon>
        <taxon>Poaceae</taxon>
        <taxon>BOP clade</taxon>
        <taxon>Pooideae</taxon>
        <taxon>Triticodae</taxon>
        <taxon>Triticeae</taxon>
        <taxon>Triticinae</taxon>
        <taxon>Aegilops</taxon>
    </lineage>
</organism>
<name>A0A453MTM6_AEGTS</name>
<dbReference type="AlphaFoldDB" id="A0A453MTM6"/>